<dbReference type="Proteomes" id="UP001368500">
    <property type="component" value="Unassembled WGS sequence"/>
</dbReference>
<evidence type="ECO:0000256" key="6">
    <source>
        <dbReference type="ARBA" id="ARBA00023136"/>
    </source>
</evidence>
<keyword evidence="6 7" id="KW-0472">Membrane</keyword>
<dbReference type="InterPro" id="IPR017473">
    <property type="entry name" value="Undecaprenyl-P_gluc_Ptfrase"/>
</dbReference>
<proteinExistence type="inferred from homology"/>
<gene>
    <name evidence="9" type="ORF">AACH11_06255</name>
</gene>
<keyword evidence="10" id="KW-1185">Reference proteome</keyword>
<dbReference type="Pfam" id="PF13727">
    <property type="entry name" value="CoA_binding_3"/>
    <property type="match status" value="1"/>
</dbReference>
<dbReference type="GO" id="GO:0089702">
    <property type="term" value="F:undecaprenyl-phosphate glucose phosphotransferase activity"/>
    <property type="evidence" value="ECO:0007669"/>
    <property type="project" value="UniProtKB-EC"/>
</dbReference>
<evidence type="ECO:0000256" key="2">
    <source>
        <dbReference type="ARBA" id="ARBA00006464"/>
    </source>
</evidence>
<organism evidence="9 10">
    <name type="scientific">Pseudaquabacterium rugosum</name>
    <dbReference type="NCBI Taxonomy" id="2984194"/>
    <lineage>
        <taxon>Bacteria</taxon>
        <taxon>Pseudomonadati</taxon>
        <taxon>Pseudomonadota</taxon>
        <taxon>Betaproteobacteria</taxon>
        <taxon>Burkholderiales</taxon>
        <taxon>Sphaerotilaceae</taxon>
        <taxon>Pseudaquabacterium</taxon>
    </lineage>
</organism>
<evidence type="ECO:0000256" key="4">
    <source>
        <dbReference type="ARBA" id="ARBA00022692"/>
    </source>
</evidence>
<keyword evidence="3 9" id="KW-0808">Transferase</keyword>
<accession>A0ABU9B8T7</accession>
<dbReference type="PANTHER" id="PTHR30576:SF21">
    <property type="entry name" value="UDP-GLUCOSE:UNDECAPRENYL-PHOSPHATE GLUCOSE-1-PHOSPHATE TRANSFERASE"/>
    <property type="match status" value="1"/>
</dbReference>
<evidence type="ECO:0000259" key="8">
    <source>
        <dbReference type="Pfam" id="PF02397"/>
    </source>
</evidence>
<dbReference type="RefSeq" id="WP_341373343.1">
    <property type="nucleotide sequence ID" value="NZ_JBBUTF010000005.1"/>
</dbReference>
<dbReference type="InterPro" id="IPR003362">
    <property type="entry name" value="Bact_transf"/>
</dbReference>
<reference evidence="9 10" key="1">
    <citation type="submission" date="2024-04" db="EMBL/GenBank/DDBJ databases">
        <title>Novel species of the genus Ideonella isolated from streams.</title>
        <authorList>
            <person name="Lu H."/>
        </authorList>
    </citation>
    <scope>NUCLEOTIDE SEQUENCE [LARGE SCALE GENOMIC DNA]</scope>
    <source>
        <strain evidence="9 10">BYS139W</strain>
    </source>
</reference>
<dbReference type="Gene3D" id="3.40.50.720">
    <property type="entry name" value="NAD(P)-binding Rossmann-like Domain"/>
    <property type="match status" value="1"/>
</dbReference>
<feature type="transmembrane region" description="Helical" evidence="7">
    <location>
        <begin position="278"/>
        <end position="299"/>
    </location>
</feature>
<protein>
    <submittedName>
        <fullName evidence="9">Undecaprenyl-phosphate glucose phosphotransferase</fullName>
        <ecNumber evidence="9">2.7.8.31</ecNumber>
    </submittedName>
</protein>
<comment type="caution">
    <text evidence="9">The sequence shown here is derived from an EMBL/GenBank/DDBJ whole genome shotgun (WGS) entry which is preliminary data.</text>
</comment>
<dbReference type="InterPro" id="IPR036291">
    <property type="entry name" value="NAD(P)-bd_dom_sf"/>
</dbReference>
<comment type="subcellular location">
    <subcellularLocation>
        <location evidence="1">Membrane</location>
        <topology evidence="1">Multi-pass membrane protein</topology>
    </subcellularLocation>
</comment>
<sequence>MFDQRPDQSFGNAPQSVTGLIATLLEPGVALLVYIAVKLLYVDGVDRPDAALMMLTATLTFPGINRFRQRFSTAAVEIAKSWFSTLLILLLFGYATRSLPLFDLQQLMLWAGITPVLQLMLVRMGHRVLSQHARLPENRRGAVVIGAGPVGLRMAQRVAASTGQGIDVAGFFDDRTDARVASGAQDQLLGTLRAAAPYIAAHGISHVFITLPLSQQPRILELLEDLQTTTASIYFVPDVFGVTIIQGRLLDMNGVPVVGICETPFTGTNRLVKRLSDIVLASLILLLISPLLIAVAIGVKLSSPGPIIFRQKRNGLDGEEILVYKFRSMKVMENGAKVTQATKGDSRITPFGAFIRKTSLDELPQFINVLQGRMSIVGPRPHAVAHNEQYRQLIKAYMVRHKVKPGITGWAQVNGLRGETDTIDKMQARVEYDLAYLRNWSLALDLQIILRTLKVFKGEKTAY</sequence>
<comment type="similarity">
    <text evidence="2">Belongs to the bacterial sugar transferase family.</text>
</comment>
<evidence type="ECO:0000256" key="1">
    <source>
        <dbReference type="ARBA" id="ARBA00004141"/>
    </source>
</evidence>
<evidence type="ECO:0000256" key="7">
    <source>
        <dbReference type="SAM" id="Phobius"/>
    </source>
</evidence>
<dbReference type="NCBIfam" id="TIGR03023">
    <property type="entry name" value="WcaJ_sugtrans"/>
    <property type="match status" value="1"/>
</dbReference>
<dbReference type="InterPro" id="IPR017475">
    <property type="entry name" value="EPS_sugar_tfrase"/>
</dbReference>
<feature type="transmembrane region" description="Helical" evidence="7">
    <location>
        <begin position="20"/>
        <end position="41"/>
    </location>
</feature>
<dbReference type="SUPFAM" id="SSF51735">
    <property type="entry name" value="NAD(P)-binding Rossmann-fold domains"/>
    <property type="match status" value="1"/>
</dbReference>
<feature type="transmembrane region" description="Helical" evidence="7">
    <location>
        <begin position="74"/>
        <end position="95"/>
    </location>
</feature>
<evidence type="ECO:0000313" key="10">
    <source>
        <dbReference type="Proteomes" id="UP001368500"/>
    </source>
</evidence>
<evidence type="ECO:0000256" key="5">
    <source>
        <dbReference type="ARBA" id="ARBA00022989"/>
    </source>
</evidence>
<feature type="domain" description="Bacterial sugar transferase" evidence="8">
    <location>
        <begin position="273"/>
        <end position="455"/>
    </location>
</feature>
<evidence type="ECO:0000256" key="3">
    <source>
        <dbReference type="ARBA" id="ARBA00022679"/>
    </source>
</evidence>
<dbReference type="NCBIfam" id="TIGR03025">
    <property type="entry name" value="EPS_sugtrans"/>
    <property type="match status" value="1"/>
</dbReference>
<evidence type="ECO:0000313" key="9">
    <source>
        <dbReference type="EMBL" id="MEK8025559.1"/>
    </source>
</evidence>
<keyword evidence="5 7" id="KW-1133">Transmembrane helix</keyword>
<keyword evidence="4 7" id="KW-0812">Transmembrane</keyword>
<dbReference type="EMBL" id="JBBUTF010000005">
    <property type="protein sequence ID" value="MEK8025559.1"/>
    <property type="molecule type" value="Genomic_DNA"/>
</dbReference>
<feature type="transmembrane region" description="Helical" evidence="7">
    <location>
        <begin position="107"/>
        <end position="125"/>
    </location>
</feature>
<name>A0ABU9B8T7_9BURK</name>
<dbReference type="Pfam" id="PF02397">
    <property type="entry name" value="Bac_transf"/>
    <property type="match status" value="1"/>
</dbReference>
<dbReference type="EC" id="2.7.8.31" evidence="9"/>
<dbReference type="PANTHER" id="PTHR30576">
    <property type="entry name" value="COLANIC BIOSYNTHESIS UDP-GLUCOSE LIPID CARRIER TRANSFERASE"/>
    <property type="match status" value="1"/>
</dbReference>